<dbReference type="RefSeq" id="WP_246067216.1">
    <property type="nucleotide sequence ID" value="NZ_CP038613.1"/>
</dbReference>
<name>A0ABY8NJC2_9GAMM</name>
<reference evidence="1" key="1">
    <citation type="submission" date="2023-04" db="EMBL/GenBank/DDBJ databases">
        <title>Genome dynamics across the evolutionary transition to endosymbiosis.</title>
        <authorList>
            <person name="Siozios S."/>
            <person name="Nadal-Jimenez P."/>
            <person name="Azagi T."/>
            <person name="Sprong H."/>
            <person name="Frost C.L."/>
            <person name="Parratt S.R."/>
            <person name="Taylor G."/>
            <person name="Brettell L."/>
            <person name="Lew K.C."/>
            <person name="Croft L."/>
            <person name="King K.C."/>
            <person name="Brockhurst M.A."/>
            <person name="Hypsa V."/>
            <person name="Novakova E."/>
            <person name="Darby A.C."/>
            <person name="Hurst G.D.D."/>
        </authorList>
    </citation>
    <scope>NUCLEOTIDE SEQUENCE</scope>
    <source>
        <strain evidence="1">ANv_CAN</strain>
    </source>
</reference>
<dbReference type="InterPro" id="IPR025730">
    <property type="entry name" value="Biofilm_BssS"/>
</dbReference>
<evidence type="ECO:0000313" key="1">
    <source>
        <dbReference type="EMBL" id="WGM04455.1"/>
    </source>
</evidence>
<dbReference type="EMBL" id="CP123523">
    <property type="protein sequence ID" value="WGM04455.1"/>
    <property type="molecule type" value="Genomic_DNA"/>
</dbReference>
<accession>A0ABY8NJC2</accession>
<dbReference type="Proteomes" id="UP001177592">
    <property type="component" value="Chromosome"/>
</dbReference>
<organism evidence="1 2">
    <name type="scientific">Arsenophonus nasoniae</name>
    <name type="common">son-killer infecting Nasonia vitripennis</name>
    <dbReference type="NCBI Taxonomy" id="638"/>
    <lineage>
        <taxon>Bacteria</taxon>
        <taxon>Pseudomonadati</taxon>
        <taxon>Pseudomonadota</taxon>
        <taxon>Gammaproteobacteria</taxon>
        <taxon>Enterobacterales</taxon>
        <taxon>Morganellaceae</taxon>
        <taxon>Arsenophonus</taxon>
    </lineage>
</organism>
<dbReference type="Pfam" id="PF13991">
    <property type="entry name" value="BssS"/>
    <property type="match status" value="1"/>
</dbReference>
<sequence>MHLNLLRLSFHHIRLGGILAVLYNNKEEKIMSKKNDIPTFPIAGWKIGPLPGYDALALKFQFLSSPMQSINEAQETQFFIINPQMARTLIADLTKHIDTLEKSAIQSPQGDTH</sequence>
<protein>
    <submittedName>
        <fullName evidence="1">BssS family protein</fullName>
    </submittedName>
</protein>
<evidence type="ECO:0000313" key="2">
    <source>
        <dbReference type="Proteomes" id="UP001177592"/>
    </source>
</evidence>
<dbReference type="GeneID" id="96877753"/>
<keyword evidence="2" id="KW-1185">Reference proteome</keyword>
<proteinExistence type="predicted"/>
<gene>
    <name evidence="1" type="ORF">QE258_12550</name>
</gene>